<feature type="compositionally biased region" description="Polar residues" evidence="5">
    <location>
        <begin position="34"/>
        <end position="45"/>
    </location>
</feature>
<evidence type="ECO:0000256" key="3">
    <source>
        <dbReference type="ARBA" id="ARBA00019596"/>
    </source>
</evidence>
<feature type="compositionally biased region" description="Polar residues" evidence="5">
    <location>
        <begin position="1173"/>
        <end position="1182"/>
    </location>
</feature>
<reference evidence="9" key="1">
    <citation type="journal article" date="2020" name="Stud. Mycol.">
        <title>101 Dothideomycetes genomes: a test case for predicting lifestyles and emergence of pathogens.</title>
        <authorList>
            <person name="Haridas S."/>
            <person name="Albert R."/>
            <person name="Binder M."/>
            <person name="Bloem J."/>
            <person name="Labutti K."/>
            <person name="Salamov A."/>
            <person name="Andreopoulos B."/>
            <person name="Baker S."/>
            <person name="Barry K."/>
            <person name="Bills G."/>
            <person name="Bluhm B."/>
            <person name="Cannon C."/>
            <person name="Castanera R."/>
            <person name="Culley D."/>
            <person name="Daum C."/>
            <person name="Ezra D."/>
            <person name="Gonzalez J."/>
            <person name="Henrissat B."/>
            <person name="Kuo A."/>
            <person name="Liang C."/>
            <person name="Lipzen A."/>
            <person name="Lutzoni F."/>
            <person name="Magnuson J."/>
            <person name="Mondo S."/>
            <person name="Nolan M."/>
            <person name="Ohm R."/>
            <person name="Pangilinan J."/>
            <person name="Park H.-J."/>
            <person name="Ramirez L."/>
            <person name="Alfaro M."/>
            <person name="Sun H."/>
            <person name="Tritt A."/>
            <person name="Yoshinaga Y."/>
            <person name="Zwiers L.-H."/>
            <person name="Turgeon B."/>
            <person name="Goodwin S."/>
            <person name="Spatafora J."/>
            <person name="Crous P."/>
            <person name="Grigoriev I."/>
        </authorList>
    </citation>
    <scope>NUCLEOTIDE SEQUENCE</scope>
    <source>
        <strain evidence="9">CBS 627.86</strain>
    </source>
</reference>
<feature type="compositionally biased region" description="Low complexity" evidence="5">
    <location>
        <begin position="1621"/>
        <end position="1634"/>
    </location>
</feature>
<evidence type="ECO:0000259" key="8">
    <source>
        <dbReference type="Pfam" id="PF16134"/>
    </source>
</evidence>
<gene>
    <name evidence="9" type="ORF">BDV96DRAFT_494024</name>
</gene>
<feature type="region of interest" description="Disordered" evidence="5">
    <location>
        <begin position="580"/>
        <end position="625"/>
    </location>
</feature>
<feature type="compositionally biased region" description="Basic and acidic residues" evidence="5">
    <location>
        <begin position="2428"/>
        <end position="2460"/>
    </location>
</feature>
<dbReference type="InterPro" id="IPR032302">
    <property type="entry name" value="THOC2_N"/>
</dbReference>
<keyword evidence="4" id="KW-0539">Nucleus</keyword>
<dbReference type="PANTHER" id="PTHR21597">
    <property type="entry name" value="THO2 PROTEIN"/>
    <property type="match status" value="1"/>
</dbReference>
<dbReference type="GO" id="GO:0006397">
    <property type="term" value="P:mRNA processing"/>
    <property type="evidence" value="ECO:0007669"/>
    <property type="project" value="InterPro"/>
</dbReference>
<feature type="compositionally biased region" description="Polar residues" evidence="5">
    <location>
        <begin position="1643"/>
        <end position="1656"/>
    </location>
</feature>
<dbReference type="Pfam" id="PF11262">
    <property type="entry name" value="Tho2"/>
    <property type="match status" value="1"/>
</dbReference>
<dbReference type="GO" id="GO:0006406">
    <property type="term" value="P:mRNA export from nucleus"/>
    <property type="evidence" value="ECO:0007669"/>
    <property type="project" value="InterPro"/>
</dbReference>
<comment type="similarity">
    <text evidence="2">Belongs to the THOC2 family.</text>
</comment>
<dbReference type="InterPro" id="IPR021418">
    <property type="entry name" value="THO_THOC2_C"/>
</dbReference>
<evidence type="ECO:0000259" key="6">
    <source>
        <dbReference type="Pfam" id="PF11262"/>
    </source>
</evidence>
<dbReference type="Proteomes" id="UP000799770">
    <property type="component" value="Unassembled WGS sequence"/>
</dbReference>
<feature type="region of interest" description="Disordered" evidence="5">
    <location>
        <begin position="1"/>
        <end position="118"/>
    </location>
</feature>
<feature type="compositionally biased region" description="Pro residues" evidence="5">
    <location>
        <begin position="97"/>
        <end position="114"/>
    </location>
</feature>
<dbReference type="GO" id="GO:0003729">
    <property type="term" value="F:mRNA binding"/>
    <property type="evidence" value="ECO:0007669"/>
    <property type="project" value="TreeGrafter"/>
</dbReference>
<feature type="compositionally biased region" description="Basic and acidic residues" evidence="5">
    <location>
        <begin position="592"/>
        <end position="613"/>
    </location>
</feature>
<evidence type="ECO:0000256" key="1">
    <source>
        <dbReference type="ARBA" id="ARBA00004123"/>
    </source>
</evidence>
<keyword evidence="10" id="KW-1185">Reference proteome</keyword>
<feature type="compositionally biased region" description="Low complexity" evidence="5">
    <location>
        <begin position="85"/>
        <end position="96"/>
    </location>
</feature>
<accession>A0A6A5Z5R3</accession>
<feature type="compositionally biased region" description="Basic and acidic residues" evidence="5">
    <location>
        <begin position="1761"/>
        <end position="1811"/>
    </location>
</feature>
<dbReference type="InterPro" id="IPR021726">
    <property type="entry name" value="THO_THOC2_N"/>
</dbReference>
<name>A0A6A5Z5R3_9PLEO</name>
<comment type="subcellular location">
    <subcellularLocation>
        <location evidence="1">Nucleus</location>
    </subcellularLocation>
</comment>
<feature type="compositionally biased region" description="Polar residues" evidence="5">
    <location>
        <begin position="2154"/>
        <end position="2169"/>
    </location>
</feature>
<feature type="compositionally biased region" description="Polar residues" evidence="5">
    <location>
        <begin position="2256"/>
        <end position="2269"/>
    </location>
</feature>
<feature type="domain" description="THO complex subunitTHOC2 C-terminal" evidence="6">
    <location>
        <begin position="1284"/>
        <end position="1589"/>
    </location>
</feature>
<evidence type="ECO:0000313" key="9">
    <source>
        <dbReference type="EMBL" id="KAF2114790.1"/>
    </source>
</evidence>
<feature type="compositionally biased region" description="Basic and acidic residues" evidence="5">
    <location>
        <begin position="2275"/>
        <end position="2290"/>
    </location>
</feature>
<feature type="compositionally biased region" description="Basic and acidic residues" evidence="5">
    <location>
        <begin position="1979"/>
        <end position="1993"/>
    </location>
</feature>
<evidence type="ECO:0000256" key="5">
    <source>
        <dbReference type="SAM" id="MobiDB-lite"/>
    </source>
</evidence>
<feature type="compositionally biased region" description="Polar residues" evidence="5">
    <location>
        <begin position="64"/>
        <end position="77"/>
    </location>
</feature>
<feature type="compositionally biased region" description="Basic and acidic residues" evidence="5">
    <location>
        <begin position="2314"/>
        <end position="2334"/>
    </location>
</feature>
<feature type="region of interest" description="Disordered" evidence="5">
    <location>
        <begin position="1619"/>
        <end position="2484"/>
    </location>
</feature>
<feature type="compositionally biased region" description="Polar residues" evidence="5">
    <location>
        <begin position="1688"/>
        <end position="1705"/>
    </location>
</feature>
<feature type="compositionally biased region" description="Basic and acidic residues" evidence="5">
    <location>
        <begin position="1868"/>
        <end position="1895"/>
    </location>
</feature>
<feature type="compositionally biased region" description="Low complexity" evidence="5">
    <location>
        <begin position="2127"/>
        <end position="2148"/>
    </location>
</feature>
<evidence type="ECO:0000256" key="4">
    <source>
        <dbReference type="ARBA" id="ARBA00023242"/>
    </source>
</evidence>
<feature type="compositionally biased region" description="Basic and acidic residues" evidence="5">
    <location>
        <begin position="2342"/>
        <end position="2409"/>
    </location>
</feature>
<feature type="compositionally biased region" description="Basic and acidic residues" evidence="5">
    <location>
        <begin position="2010"/>
        <end position="2025"/>
    </location>
</feature>
<feature type="compositionally biased region" description="Low complexity" evidence="5">
    <location>
        <begin position="1673"/>
        <end position="1684"/>
    </location>
</feature>
<proteinExistence type="inferred from homology"/>
<protein>
    <recommendedName>
        <fullName evidence="3">THO complex subunit 2</fullName>
    </recommendedName>
</protein>
<dbReference type="EMBL" id="ML977324">
    <property type="protein sequence ID" value="KAF2114790.1"/>
    <property type="molecule type" value="Genomic_DNA"/>
</dbReference>
<dbReference type="InterPro" id="IPR040007">
    <property type="entry name" value="Tho2"/>
</dbReference>
<dbReference type="Pfam" id="PF16134">
    <property type="entry name" value="THOC2_N"/>
    <property type="match status" value="1"/>
</dbReference>
<dbReference type="OrthoDB" id="29024at2759"/>
<feature type="compositionally biased region" description="Low complexity" evidence="5">
    <location>
        <begin position="2185"/>
        <end position="2201"/>
    </location>
</feature>
<feature type="region of interest" description="Disordered" evidence="5">
    <location>
        <begin position="694"/>
        <end position="714"/>
    </location>
</feature>
<evidence type="ECO:0000313" key="10">
    <source>
        <dbReference type="Proteomes" id="UP000799770"/>
    </source>
</evidence>
<dbReference type="PANTHER" id="PTHR21597:SF0">
    <property type="entry name" value="THO COMPLEX SUBUNIT 2"/>
    <property type="match status" value="1"/>
</dbReference>
<feature type="domain" description="THO complex subunitTHOC2 N-terminal" evidence="7">
    <location>
        <begin position="880"/>
        <end position="959"/>
    </location>
</feature>
<organism evidence="9 10">
    <name type="scientific">Lophiotrema nucula</name>
    <dbReference type="NCBI Taxonomy" id="690887"/>
    <lineage>
        <taxon>Eukaryota</taxon>
        <taxon>Fungi</taxon>
        <taxon>Dikarya</taxon>
        <taxon>Ascomycota</taxon>
        <taxon>Pezizomycotina</taxon>
        <taxon>Dothideomycetes</taxon>
        <taxon>Pleosporomycetidae</taxon>
        <taxon>Pleosporales</taxon>
        <taxon>Lophiotremataceae</taxon>
        <taxon>Lophiotrema</taxon>
    </lineage>
</organism>
<feature type="compositionally biased region" description="Polar residues" evidence="5">
    <location>
        <begin position="14"/>
        <end position="25"/>
    </location>
</feature>
<evidence type="ECO:0000259" key="7">
    <source>
        <dbReference type="Pfam" id="PF11732"/>
    </source>
</evidence>
<dbReference type="Pfam" id="PF11732">
    <property type="entry name" value="Thoc2"/>
    <property type="match status" value="1"/>
</dbReference>
<feature type="compositionally biased region" description="Basic and acidic residues" evidence="5">
    <location>
        <begin position="1904"/>
        <end position="1927"/>
    </location>
</feature>
<evidence type="ECO:0000256" key="2">
    <source>
        <dbReference type="ARBA" id="ARBA00007857"/>
    </source>
</evidence>
<dbReference type="GO" id="GO:0000445">
    <property type="term" value="C:THO complex part of transcription export complex"/>
    <property type="evidence" value="ECO:0007669"/>
    <property type="project" value="TreeGrafter"/>
</dbReference>
<feature type="compositionally biased region" description="Polar residues" evidence="5">
    <location>
        <begin position="1734"/>
        <end position="1744"/>
    </location>
</feature>
<sequence>MGPKRKRPDRGYSQDGNDNYSSNRPSPHRPQNLGLANTQQHQNAQRGRRDSRAGGRGGRGGSSTPQSPAAVQPSPTLMSPPAAIPPSHNAHSTAPAPAAPAPQTNPPAEAPSPPTVSDINWCLTQERVDEWLTSGRRAVIDAAVGAHTDSMGALCSAYDELVNACLDKVLPASYLGTAVKDIILELNQLHLDPTMCEPTSLFLSSVTTGTEFANLPVTTIRETLAPMLLATGIDYERMRAELESKLLAALELVRPSFSKIAIRMATQQLYRQSNYNLLREETEGFAKLMTEYFTASQAGPPNLQLVTATFERVTALIGAFNIDVGRALDVTLDVFGTLLVKRTEFFIKLLRISSWWPELAALPGITWDEPAVPTLPVWAAPDHESYLCTDQEKRMQLANRQTRDQDFWLRVAQLNSQDPAGVAGIEAFFEIGQRCVTNDKTALERILHEDAMKPIEPGKKDQGPSDFELIRKWSREWMSATSTVPPSGNRIAAQLLGFKLRFYASDARNESDVLPDHLIYLAALLIKIGFISLVDLYPHLYPMDEKMDAHLDKIIAINKDKEDKARGISTNALAMAGALPDEIPGHSNPAPRARDSDSKSSSKLDSERDDPSRSQESSSAELPEPADQKVALLRSLLLIGAIPEALFIISRHRKLLIAYPDLHQYFFRVFHHALDKVYSHVNPISNGEFTVVPKQAPAGAPGTQQPSRNSDCPPRKTLRWAKLEARNEDGKDYKFYWEDWVDNIPVCQTYDDVILLQSSLMGFIGAEIGKDSLLLTKLTRIAHRSLADDSSANNRQRWIDFCTTALLPALTFVGTDSAVVNEVWDLIKEFDEETRFGMYEIWYKPRSQVMRAKFKIVEKEADRLTGRMATTNIPEMARSFAKLATACPGKVFEKVLKDVITKPNLIDVLVECSKYLTYLAYDVLNWRLIKSIQEREGDSGRAALQEDGMLISPWLKNVATFVGKIYKRHKLMDSTPMIKFLGYQLMSSVKNAKTVQDAQAKLTITAVLEQLITSMGGIGLGSSLTESQVLGISAGPLLRNFTYEHYLGEYRSKSEGSSKRLVKTLKEVGLTPQILLALAIQLGTYLDREEKNGESVPIKVLATNLDNLYANFSQFLDFLRSNLTTAEFDVDMEIPSVVELMSDFSVDADVAFTISRNSLAATINAARLAMRSSSEGAKSESATPPPLAPRSTQTNGDIPMVEDKGVPAVNGIISDGTQKQEPDTSDDVEMKEAVTSEDVEMKDATITKPNPSNSSSPTKQPLNAAIEELAERLRAQGPAKFRDHLCLNFFITFWQLSLPDLFKDTKGADEYVAASKICGDKAKTLFAPRHTRDSLATRKNVSDTIERQSKLLQEMHEMTAASTRTRDFLKKEMHGWFDGIPMTGEETNKLHEAILQDCILPRARSSQQDAQFTAVMLKFMHSSGVPGFRTLKLLDLLLRLDRLANIIKMCTTRESQNLGRFLNDVLKELKMWQSSEANYARFAVGGEKRLPGFGSAFNDDRTAKGHLAYELYRKLLAKWHAQLFRAIDTCLASGEYMAMRNTVNVLKAIAPTFPAIDSHGTGVRDRLQSISQIDPREDLKLAALSLLGDIKKGQRRWVTNASFTGVIPSVQSTQTNAVNGTSSAMAQPSSSSTPKLNVDAPAFSSSNDAPKSSKTNTADHEDGEVNEERKKAAAVTPTVTSAAPNQEPARSSSAAPERTSGPNSQHDSKPSSAAPAVQTARTTPMLTRPDSRGAATTPTPSNRASHALPNRPEAVPPPRSRPLDRPPERTADYPPHGRSDLRTHPATDYGRLERPGDTLREPLPPRREHSPGRRSRIRTPERGMGPADHRDPAWGGRDPRDYHDERSMRPPPRDARGPPARGPSWAEPSRDSRDMRDMRDPRDPRDPRERSDHRSAPSMNPTDPRSRPITEPSRPSDDHGAYRRDGPPKPGMSSDRASNVGPRPTPDRPSTGATPTPLDRPAPVDRTLMNPQRAALLNDADRSGNSRRERDSRPQSPRRGSERPPAPHHSRPEAGRDDRGPERVPHGRTPPHPSSSTRDRHEEPIGSAPTGPRGPRNDAPASSRGSREMFQPPHLSRPSAYQTQDPNYGRLNRPTENAPSGPRGKTINSRFMENLSAHLLQGHRDTQAPSSAPSAPAAQSTAAQPTPAGVHPSRLNNINAPPIQTNVSGAPSGPRNGPRTPQGLAPSPTTRGPPTGPASATERNPRGQVRGVGAAITSILTQNVPVAPGGASNVGNAGHIIRGRGANRASGHMEASNVSSPIISQSHPSTPNPPHLEDQHSRSRGDHISGRAENTTQDDGRPDPRGHTRRAARSGRDRSKSPARSDRRAEERNIRNGPESSSRNDSRHDDPEKNNDRERGSGREKRGSDRDGRRERDRDSERSTRDGRDRRERSGRDEGRTPRSDDAGSRRAPPQPPAGELPAFPTDSRVEARSSDSRGRGGRDERDRRSTRDDGRDSRENRKRGRPTDELPPGDPKRARRSLQ</sequence>
<feature type="region of interest" description="Disordered" evidence="5">
    <location>
        <begin position="1173"/>
        <end position="1198"/>
    </location>
</feature>
<feature type="domain" description="THO complex subunit 2 N-terminal" evidence="8">
    <location>
        <begin position="123"/>
        <end position="878"/>
    </location>
</feature>
<feature type="compositionally biased region" description="Basic and acidic residues" evidence="5">
    <location>
        <begin position="1827"/>
        <end position="1856"/>
    </location>
</feature>